<dbReference type="AlphaFoldDB" id="A0A4C1YSD7"/>
<reference evidence="1 2" key="1">
    <citation type="journal article" date="2019" name="Commun. Biol.">
        <title>The bagworm genome reveals a unique fibroin gene that provides high tensile strength.</title>
        <authorList>
            <person name="Kono N."/>
            <person name="Nakamura H."/>
            <person name="Ohtoshi R."/>
            <person name="Tomita M."/>
            <person name="Numata K."/>
            <person name="Arakawa K."/>
        </authorList>
    </citation>
    <scope>NUCLEOTIDE SEQUENCE [LARGE SCALE GENOMIC DNA]</scope>
</reference>
<protein>
    <submittedName>
        <fullName evidence="1">Uncharacterized protein</fullName>
    </submittedName>
</protein>
<dbReference type="EMBL" id="BGZK01001353">
    <property type="protein sequence ID" value="GBP77903.1"/>
    <property type="molecule type" value="Genomic_DNA"/>
</dbReference>
<proteinExistence type="predicted"/>
<evidence type="ECO:0000313" key="1">
    <source>
        <dbReference type="EMBL" id="GBP77903.1"/>
    </source>
</evidence>
<accession>A0A4C1YSD7</accession>
<organism evidence="1 2">
    <name type="scientific">Eumeta variegata</name>
    <name type="common">Bagworm moth</name>
    <name type="synonym">Eumeta japonica</name>
    <dbReference type="NCBI Taxonomy" id="151549"/>
    <lineage>
        <taxon>Eukaryota</taxon>
        <taxon>Metazoa</taxon>
        <taxon>Ecdysozoa</taxon>
        <taxon>Arthropoda</taxon>
        <taxon>Hexapoda</taxon>
        <taxon>Insecta</taxon>
        <taxon>Pterygota</taxon>
        <taxon>Neoptera</taxon>
        <taxon>Endopterygota</taxon>
        <taxon>Lepidoptera</taxon>
        <taxon>Glossata</taxon>
        <taxon>Ditrysia</taxon>
        <taxon>Tineoidea</taxon>
        <taxon>Psychidae</taxon>
        <taxon>Oiketicinae</taxon>
        <taxon>Eumeta</taxon>
    </lineage>
</organism>
<keyword evidence="2" id="KW-1185">Reference proteome</keyword>
<gene>
    <name evidence="1" type="ORF">EVAR_89556_1</name>
</gene>
<dbReference type="Proteomes" id="UP000299102">
    <property type="component" value="Unassembled WGS sequence"/>
</dbReference>
<evidence type="ECO:0000313" key="2">
    <source>
        <dbReference type="Proteomes" id="UP000299102"/>
    </source>
</evidence>
<comment type="caution">
    <text evidence="1">The sequence shown here is derived from an EMBL/GenBank/DDBJ whole genome shotgun (WGS) entry which is preliminary data.</text>
</comment>
<name>A0A4C1YSD7_EUMVA</name>
<sequence length="75" mass="8696">MHYPLRGKTPSALLLTSTQAWHDSLDNSLSTRLSFSHNIMNERNSAIERLIKSFMLNPQNGEPYEFRQIEHVHTS</sequence>